<dbReference type="Pfam" id="PF14541">
    <property type="entry name" value="TAXi_C"/>
    <property type="match status" value="1"/>
</dbReference>
<reference evidence="2" key="1">
    <citation type="submission" date="2019-09" db="EMBL/GenBank/DDBJ databases">
        <authorList>
            <person name="Zhang L."/>
        </authorList>
    </citation>
    <scope>NUCLEOTIDE SEQUENCE</scope>
</reference>
<name>A0A5K0XXR5_9MAGN</name>
<dbReference type="InterPro" id="IPR021109">
    <property type="entry name" value="Peptidase_aspartic_dom_sf"/>
</dbReference>
<dbReference type="Gramene" id="NC11G0209900.1">
    <property type="protein sequence ID" value="NC11G0209900.1:cds"/>
    <property type="gene ID" value="NC11G0209900"/>
</dbReference>
<proteinExistence type="predicted"/>
<dbReference type="Gene3D" id="2.40.70.10">
    <property type="entry name" value="Acid Proteases"/>
    <property type="match status" value="1"/>
</dbReference>
<dbReference type="SUPFAM" id="SSF50630">
    <property type="entry name" value="Acid proteases"/>
    <property type="match status" value="1"/>
</dbReference>
<feature type="domain" description="Xylanase inhibitor C-terminal" evidence="1">
    <location>
        <begin position="2"/>
        <end position="66"/>
    </location>
</feature>
<dbReference type="AlphaFoldDB" id="A0A5K0XXR5"/>
<sequence>MAQRKYPDAQPFSLLDTCYDLSSYTTVEVPTMAFHFQGGSDLVLNAANILIAGSGRSQICFAFAGNIKVEDGGCWVVALSPIPFPL</sequence>
<protein>
    <recommendedName>
        <fullName evidence="1">Xylanase inhibitor C-terminal domain-containing protein</fullName>
    </recommendedName>
</protein>
<dbReference type="EMBL" id="LR721776">
    <property type="protein sequence ID" value="VVV69777.1"/>
    <property type="molecule type" value="Genomic_DNA"/>
</dbReference>
<accession>A0A5K0XXR5</accession>
<evidence type="ECO:0000313" key="2">
    <source>
        <dbReference type="EMBL" id="VVV69777.1"/>
    </source>
</evidence>
<dbReference type="InterPro" id="IPR032799">
    <property type="entry name" value="TAXi_C"/>
</dbReference>
<gene>
    <name evidence="2" type="ORF">NYM_LOCUS7046</name>
</gene>
<evidence type="ECO:0000259" key="1">
    <source>
        <dbReference type="Pfam" id="PF14541"/>
    </source>
</evidence>
<organism evidence="2">
    <name type="scientific">Nymphaea colorata</name>
    <name type="common">pocket water lily</name>
    <dbReference type="NCBI Taxonomy" id="210225"/>
    <lineage>
        <taxon>Eukaryota</taxon>
        <taxon>Viridiplantae</taxon>
        <taxon>Streptophyta</taxon>
        <taxon>Embryophyta</taxon>
        <taxon>Tracheophyta</taxon>
        <taxon>Spermatophyta</taxon>
        <taxon>Magnoliopsida</taxon>
        <taxon>Nymphaeales</taxon>
        <taxon>Nymphaeaceae</taxon>
        <taxon>Nymphaea</taxon>
    </lineage>
</organism>